<dbReference type="Proteomes" id="UP001057402">
    <property type="component" value="Chromosome 4"/>
</dbReference>
<sequence>MDILHHSSHEHPLRLRELFVDNEPPDLLHCGGCEFPLRGPTYCCDQCKFVLHRSCAEFPLEITHPFHSEHRLDIFIRELEPAWSDGHEVPWQTFAYHCSQGCGFRLEGVDAIATLADEEVSHERIWHMSHEHQLTACSLKRECKLECDGCKRTILGEAFVCYGCKFVLHKECAELPQSMQHPFHVSPLDLIFDPASASECSACKTPCILFYGCQECQYRLDVSCATSILTVEDPTEEGGGGGSVVEQSPHVREFTCFQVMSQSRIRCAFCSMFLSIGQACGSPGRCFFLHNSCAKEPVELSHPLHLEPEHHLTLEEIDKSDRYFLDFCSCCSYGSREYSKYHFKCQQCHFTLDTDCCLESLAFFQGGGNMHIKHPLHDHRLRFGRNPVQLYDTGEYYCEICAKNRHPDRGVYCCVACEFFAHIECALKERNLNVTDDVALKEIDDKIASLQAAAEAKWKELDDIASKLEALGRKIDETIRS</sequence>
<organism evidence="1 2">
    <name type="scientific">Melastoma candidum</name>
    <dbReference type="NCBI Taxonomy" id="119954"/>
    <lineage>
        <taxon>Eukaryota</taxon>
        <taxon>Viridiplantae</taxon>
        <taxon>Streptophyta</taxon>
        <taxon>Embryophyta</taxon>
        <taxon>Tracheophyta</taxon>
        <taxon>Spermatophyta</taxon>
        <taxon>Magnoliopsida</taxon>
        <taxon>eudicotyledons</taxon>
        <taxon>Gunneridae</taxon>
        <taxon>Pentapetalae</taxon>
        <taxon>rosids</taxon>
        <taxon>malvids</taxon>
        <taxon>Myrtales</taxon>
        <taxon>Melastomataceae</taxon>
        <taxon>Melastomatoideae</taxon>
        <taxon>Melastomateae</taxon>
        <taxon>Melastoma</taxon>
    </lineage>
</organism>
<keyword evidence="2" id="KW-1185">Reference proteome</keyword>
<name>A0ACB9R6B8_9MYRT</name>
<protein>
    <submittedName>
        <fullName evidence="1">Uncharacterized protein</fullName>
    </submittedName>
</protein>
<evidence type="ECO:0000313" key="1">
    <source>
        <dbReference type="EMBL" id="KAI4373204.1"/>
    </source>
</evidence>
<gene>
    <name evidence="1" type="ORF">MLD38_011357</name>
</gene>
<evidence type="ECO:0000313" key="2">
    <source>
        <dbReference type="Proteomes" id="UP001057402"/>
    </source>
</evidence>
<comment type="caution">
    <text evidence="1">The sequence shown here is derived from an EMBL/GenBank/DDBJ whole genome shotgun (WGS) entry which is preliminary data.</text>
</comment>
<reference evidence="2" key="1">
    <citation type="journal article" date="2023" name="Front. Plant Sci.">
        <title>Chromosomal-level genome assembly of Melastoma candidum provides insights into trichome evolution.</title>
        <authorList>
            <person name="Zhong Y."/>
            <person name="Wu W."/>
            <person name="Sun C."/>
            <person name="Zou P."/>
            <person name="Liu Y."/>
            <person name="Dai S."/>
            <person name="Zhou R."/>
        </authorList>
    </citation>
    <scope>NUCLEOTIDE SEQUENCE [LARGE SCALE GENOMIC DNA]</scope>
</reference>
<accession>A0ACB9R6B8</accession>
<proteinExistence type="predicted"/>
<dbReference type="EMBL" id="CM042883">
    <property type="protein sequence ID" value="KAI4373204.1"/>
    <property type="molecule type" value="Genomic_DNA"/>
</dbReference>